<keyword evidence="10 15" id="KW-0862">Zinc</keyword>
<dbReference type="InParanoid" id="W2SEW9"/>
<keyword evidence="13 17" id="KW-0472">Membrane</keyword>
<comment type="similarity">
    <text evidence="4 15">Belongs to the peptidase M28 family.</text>
</comment>
<feature type="transmembrane region" description="Helical" evidence="17">
    <location>
        <begin position="438"/>
        <end position="457"/>
    </location>
</feature>
<dbReference type="InterPro" id="IPR048024">
    <property type="entry name" value="Fxna-like_M28_dom"/>
</dbReference>
<dbReference type="Proteomes" id="UP000030752">
    <property type="component" value="Unassembled WGS sequence"/>
</dbReference>
<dbReference type="GO" id="GO:0008235">
    <property type="term" value="F:metalloexopeptidase activity"/>
    <property type="evidence" value="ECO:0007669"/>
    <property type="project" value="InterPro"/>
</dbReference>
<dbReference type="GO" id="GO:0006508">
    <property type="term" value="P:proteolysis"/>
    <property type="evidence" value="ECO:0007669"/>
    <property type="project" value="UniProtKB-KW"/>
</dbReference>
<evidence type="ECO:0000259" key="20">
    <source>
        <dbReference type="Pfam" id="PF22251"/>
    </source>
</evidence>
<keyword evidence="6 15" id="KW-0645">Protease</keyword>
<dbReference type="Pfam" id="PF22250">
    <property type="entry name" value="PFF1_C"/>
    <property type="match status" value="1"/>
</dbReference>
<evidence type="ECO:0000256" key="2">
    <source>
        <dbReference type="ARBA" id="ARBA00003273"/>
    </source>
</evidence>
<dbReference type="PANTHER" id="PTHR12147">
    <property type="entry name" value="METALLOPEPTIDASE M28 FAMILY MEMBER"/>
    <property type="match status" value="1"/>
</dbReference>
<dbReference type="InterPro" id="IPR053976">
    <property type="entry name" value="PFF1_TM"/>
</dbReference>
<dbReference type="GO" id="GO:0046872">
    <property type="term" value="F:metal ion binding"/>
    <property type="evidence" value="ECO:0007669"/>
    <property type="project" value="UniProtKB-KW"/>
</dbReference>
<sequence length="961" mass="107572">MARLSNPLAFARGPVTVIATLIYLAVIIPLIVVQTGVPKAPKSPRPVKGIDLDEAWADLQRLTRGYHPFNSVENDQVHNWLVQRVHQIVKENTNSSAAASSHPAYIFDDDVSNLTFSSPGTLSTPGTGISVYFESKNIIAYVPGREDDSSEWWAKPDGSPRERNGLLVNAHYDSVSSGYGATDDGVGCITVLQLLKYYTTPGNQPKHGIVLLWNDGEEDFLNGARVFSQHPMAKLVSSFLNLEGAGAGGRAALFRSTDTEVTRAYGESPYPFGSVITGDGFNRGLVRSQTDYVIFNGVMGLRGLDVAFIEPRARYHTDQDDSRHTSKDSLWHMLSGALSTTKKLSSHPLRTNLDPEDNPGSPGVWFDIFGQRFAAFQLHTLFALSVTLLVAGPVMLGLLMILLYSADKLYLFSGARRYHSIDGDDKVPLYGWRGFTRFPLVLTVSCAAPIALAFLLFKENEFIVHSSEWAVWSMMVSSFLFLAWFFCRMADYGRPSALTRAYGLGWIWTAWWVLLAAATVFEQQFHIGGVYFILFFAASAWLSTFLSYLELFSLEKKDVYCDSKASEDIASSAPETSRSRERQARASQGNDEDDQEEPTERSGLLSGRGGKAFRKYKTHDSDDEEGRKDDKHDADTQTEQEWARGQWSWLWNLQFLVIVPINVVIVGQIALNLVTALHQTGADGSSVFLVYISMAFFTIVLFSPLVPFIHRFSWQIPNFLLLVLIGTLIYNLVAFPFSANNRLKVFFQQEIDLETGHNNVSVIGPAPYVMDALRSLPSVSEQNLDYINADNFSTRRKYFFSGIAPEVAEYDPKLPASKRYRDWLDFSVTKTSNNTDSTKARFTIQGKNTRACKLVFDAPVQKFKVVGMGPTDERFQPVPQGGSKEIRLWSRTWENTWKVDVRWNNEKLADGMNGKVVCLWSDVNQRGVIPAYDEAQHYAPEWVAITKAGDGLLEGYKRFNV</sequence>
<dbReference type="Gene3D" id="3.40.630.10">
    <property type="entry name" value="Zn peptidases"/>
    <property type="match status" value="1"/>
</dbReference>
<evidence type="ECO:0000259" key="18">
    <source>
        <dbReference type="Pfam" id="PF04389"/>
    </source>
</evidence>
<evidence type="ECO:0000256" key="8">
    <source>
        <dbReference type="ARBA" id="ARBA00022723"/>
    </source>
</evidence>
<dbReference type="eggNOG" id="KOG2194">
    <property type="taxonomic scope" value="Eukaryota"/>
</dbReference>
<dbReference type="GO" id="GO:0005774">
    <property type="term" value="C:vacuolar membrane"/>
    <property type="evidence" value="ECO:0007669"/>
    <property type="project" value="UniProtKB-SubCell"/>
</dbReference>
<dbReference type="InterPro" id="IPR045175">
    <property type="entry name" value="M28_fam"/>
</dbReference>
<evidence type="ECO:0000313" key="21">
    <source>
        <dbReference type="EMBL" id="ETN46578.1"/>
    </source>
</evidence>
<dbReference type="InterPro" id="IPR053975">
    <property type="entry name" value="PFF1_C"/>
</dbReference>
<feature type="transmembrane region" description="Helical" evidence="17">
    <location>
        <begin position="469"/>
        <end position="489"/>
    </location>
</feature>
<dbReference type="VEuPathDB" id="FungiDB:HMPREF1541_00763"/>
<evidence type="ECO:0000256" key="1">
    <source>
        <dbReference type="ARBA" id="ARBA00001947"/>
    </source>
</evidence>
<dbReference type="HOGENOM" id="CLU_006412_1_0_1"/>
<evidence type="ECO:0000256" key="16">
    <source>
        <dbReference type="SAM" id="MobiDB-lite"/>
    </source>
</evidence>
<feature type="domain" description="Vacuolar membrane protease transmembrane" evidence="20">
    <location>
        <begin position="437"/>
        <end position="716"/>
    </location>
</feature>
<evidence type="ECO:0000256" key="15">
    <source>
        <dbReference type="RuleBase" id="RU361240"/>
    </source>
</evidence>
<gene>
    <name evidence="21" type="ORF">HMPREF1541_00763</name>
</gene>
<feature type="transmembrane region" description="Helical" evidence="17">
    <location>
        <begin position="12"/>
        <end position="33"/>
    </location>
</feature>
<evidence type="ECO:0000256" key="3">
    <source>
        <dbReference type="ARBA" id="ARBA00004128"/>
    </source>
</evidence>
<protein>
    <recommendedName>
        <fullName evidence="15">Peptide hydrolase</fullName>
        <ecNumber evidence="15">3.4.-.-</ecNumber>
    </recommendedName>
</protein>
<evidence type="ECO:0000256" key="11">
    <source>
        <dbReference type="ARBA" id="ARBA00022989"/>
    </source>
</evidence>
<dbReference type="EMBL" id="KB822711">
    <property type="protein sequence ID" value="ETN46578.1"/>
    <property type="molecule type" value="Genomic_DNA"/>
</dbReference>
<dbReference type="AlphaFoldDB" id="W2SEW9"/>
<dbReference type="RefSeq" id="XP_008711290.1">
    <property type="nucleotide sequence ID" value="XM_008713068.1"/>
</dbReference>
<keyword evidence="11 17" id="KW-1133">Transmembrane helix</keyword>
<keyword evidence="8 15" id="KW-0479">Metal-binding</keyword>
<evidence type="ECO:0000256" key="10">
    <source>
        <dbReference type="ARBA" id="ARBA00022833"/>
    </source>
</evidence>
<feature type="transmembrane region" description="Helical" evidence="17">
    <location>
        <begin position="501"/>
        <end position="521"/>
    </location>
</feature>
<dbReference type="CDD" id="cd03875">
    <property type="entry name" value="M28_Fxna_like"/>
    <property type="match status" value="1"/>
</dbReference>
<keyword evidence="9 15" id="KW-0378">Hydrolase</keyword>
<feature type="region of interest" description="Disordered" evidence="16">
    <location>
        <begin position="570"/>
        <end position="637"/>
    </location>
</feature>
<organism evidence="21 22">
    <name type="scientific">Cyphellophora europaea (strain CBS 101466)</name>
    <name type="common">Phialophora europaea</name>
    <dbReference type="NCBI Taxonomy" id="1220924"/>
    <lineage>
        <taxon>Eukaryota</taxon>
        <taxon>Fungi</taxon>
        <taxon>Dikarya</taxon>
        <taxon>Ascomycota</taxon>
        <taxon>Pezizomycotina</taxon>
        <taxon>Eurotiomycetes</taxon>
        <taxon>Chaetothyriomycetidae</taxon>
        <taxon>Chaetothyriales</taxon>
        <taxon>Cyphellophoraceae</taxon>
        <taxon>Cyphellophora</taxon>
    </lineage>
</organism>
<evidence type="ECO:0000256" key="14">
    <source>
        <dbReference type="ARBA" id="ARBA00023180"/>
    </source>
</evidence>
<accession>W2SEW9</accession>
<comment type="function">
    <text evidence="2">May be involved in vacuolar sorting and osmoregulation.</text>
</comment>
<dbReference type="SUPFAM" id="SSF53187">
    <property type="entry name" value="Zn-dependent exopeptidases"/>
    <property type="match status" value="1"/>
</dbReference>
<feature type="transmembrane region" description="Helical" evidence="17">
    <location>
        <begin position="686"/>
        <end position="707"/>
    </location>
</feature>
<keyword evidence="12" id="KW-0482">Metalloprotease</keyword>
<name>W2SEW9_CYPE1</name>
<feature type="transmembrane region" description="Helical" evidence="17">
    <location>
        <begin position="719"/>
        <end position="739"/>
    </location>
</feature>
<dbReference type="PANTHER" id="PTHR12147:SF58">
    <property type="entry name" value="VACUOLAR MEMBRANE PROTEASE"/>
    <property type="match status" value="1"/>
</dbReference>
<evidence type="ECO:0000256" key="5">
    <source>
        <dbReference type="ARBA" id="ARBA00022554"/>
    </source>
</evidence>
<feature type="domain" description="Peptidase M28" evidence="18">
    <location>
        <begin position="161"/>
        <end position="338"/>
    </location>
</feature>
<feature type="domain" description="Vacuolar membrane protease C-terminal" evidence="19">
    <location>
        <begin position="743"/>
        <end position="954"/>
    </location>
</feature>
<evidence type="ECO:0000256" key="7">
    <source>
        <dbReference type="ARBA" id="ARBA00022692"/>
    </source>
</evidence>
<dbReference type="STRING" id="1220924.W2SEW9"/>
<dbReference type="OrthoDB" id="10257471at2759"/>
<feature type="transmembrane region" description="Helical" evidence="17">
    <location>
        <begin position="649"/>
        <end position="674"/>
    </location>
</feature>
<dbReference type="Pfam" id="PF04389">
    <property type="entry name" value="Peptidase_M28"/>
    <property type="match status" value="1"/>
</dbReference>
<feature type="transmembrane region" description="Helical" evidence="17">
    <location>
        <begin position="381"/>
        <end position="404"/>
    </location>
</feature>
<evidence type="ECO:0000256" key="12">
    <source>
        <dbReference type="ARBA" id="ARBA00023049"/>
    </source>
</evidence>
<comment type="cofactor">
    <cofactor evidence="1">
        <name>Zn(2+)</name>
        <dbReference type="ChEBI" id="CHEBI:29105"/>
    </cofactor>
</comment>
<evidence type="ECO:0000259" key="19">
    <source>
        <dbReference type="Pfam" id="PF22250"/>
    </source>
</evidence>
<reference evidence="21 22" key="1">
    <citation type="submission" date="2013-03" db="EMBL/GenBank/DDBJ databases">
        <title>The Genome Sequence of Phialophora europaea CBS 101466.</title>
        <authorList>
            <consortium name="The Broad Institute Genomics Platform"/>
            <person name="Cuomo C."/>
            <person name="de Hoog S."/>
            <person name="Gorbushina A."/>
            <person name="Walker B."/>
            <person name="Young S.K."/>
            <person name="Zeng Q."/>
            <person name="Gargeya S."/>
            <person name="Fitzgerald M."/>
            <person name="Haas B."/>
            <person name="Abouelleil A."/>
            <person name="Allen A.W."/>
            <person name="Alvarado L."/>
            <person name="Arachchi H.M."/>
            <person name="Berlin A.M."/>
            <person name="Chapman S.B."/>
            <person name="Gainer-Dewar J."/>
            <person name="Goldberg J."/>
            <person name="Griggs A."/>
            <person name="Gujja S."/>
            <person name="Hansen M."/>
            <person name="Howarth C."/>
            <person name="Imamovic A."/>
            <person name="Ireland A."/>
            <person name="Larimer J."/>
            <person name="McCowan C."/>
            <person name="Murphy C."/>
            <person name="Pearson M."/>
            <person name="Poon T.W."/>
            <person name="Priest M."/>
            <person name="Roberts A."/>
            <person name="Saif S."/>
            <person name="Shea T."/>
            <person name="Sisk P."/>
            <person name="Sykes S."/>
            <person name="Wortman J."/>
            <person name="Nusbaum C."/>
            <person name="Birren B."/>
        </authorList>
    </citation>
    <scope>NUCLEOTIDE SEQUENCE [LARGE SCALE GENOMIC DNA]</scope>
    <source>
        <strain evidence="21 22">CBS 101466</strain>
    </source>
</reference>
<keyword evidence="22" id="KW-1185">Reference proteome</keyword>
<feature type="transmembrane region" description="Helical" evidence="17">
    <location>
        <begin position="527"/>
        <end position="549"/>
    </location>
</feature>
<evidence type="ECO:0000256" key="17">
    <source>
        <dbReference type="SAM" id="Phobius"/>
    </source>
</evidence>
<evidence type="ECO:0000256" key="4">
    <source>
        <dbReference type="ARBA" id="ARBA00010918"/>
    </source>
</evidence>
<evidence type="ECO:0000256" key="9">
    <source>
        <dbReference type="ARBA" id="ARBA00022801"/>
    </source>
</evidence>
<evidence type="ECO:0000256" key="13">
    <source>
        <dbReference type="ARBA" id="ARBA00023136"/>
    </source>
</evidence>
<dbReference type="EC" id="3.4.-.-" evidence="15"/>
<feature type="compositionally biased region" description="Basic and acidic residues" evidence="16">
    <location>
        <begin position="625"/>
        <end position="635"/>
    </location>
</feature>
<keyword evidence="5" id="KW-0926">Vacuole</keyword>
<proteinExistence type="inferred from homology"/>
<dbReference type="GeneID" id="19968102"/>
<keyword evidence="7 17" id="KW-0812">Transmembrane</keyword>
<comment type="subcellular location">
    <subcellularLocation>
        <location evidence="3">Vacuole membrane</location>
        <topology evidence="3">Multi-pass membrane protein</topology>
    </subcellularLocation>
</comment>
<keyword evidence="14" id="KW-0325">Glycoprotein</keyword>
<dbReference type="InterPro" id="IPR007484">
    <property type="entry name" value="Peptidase_M28"/>
</dbReference>
<dbReference type="FunFam" id="3.40.630.10:FF:000057">
    <property type="entry name" value="Vacuolar membrane protease"/>
    <property type="match status" value="1"/>
</dbReference>
<dbReference type="Pfam" id="PF22251">
    <property type="entry name" value="PFF1_TM"/>
    <property type="match status" value="1"/>
</dbReference>
<evidence type="ECO:0000256" key="6">
    <source>
        <dbReference type="ARBA" id="ARBA00022670"/>
    </source>
</evidence>
<dbReference type="FunCoup" id="W2SEW9">
    <property type="interactions" value="4"/>
</dbReference>
<evidence type="ECO:0000313" key="22">
    <source>
        <dbReference type="Proteomes" id="UP000030752"/>
    </source>
</evidence>